<evidence type="ECO:0000256" key="1">
    <source>
        <dbReference type="ARBA" id="ARBA00004496"/>
    </source>
</evidence>
<comment type="similarity">
    <text evidence="2 7">Belongs to the peptidase S41B family.</text>
</comment>
<dbReference type="SUPFAM" id="SSF50156">
    <property type="entry name" value="PDZ domain-like"/>
    <property type="match status" value="1"/>
</dbReference>
<feature type="signal peptide" evidence="9">
    <location>
        <begin position="1"/>
        <end position="25"/>
    </location>
</feature>
<dbReference type="Gene3D" id="2.30.42.10">
    <property type="match status" value="1"/>
</dbReference>
<dbReference type="EMBL" id="JACOGF010000007">
    <property type="protein sequence ID" value="MBC3918728.1"/>
    <property type="molecule type" value="Genomic_DNA"/>
</dbReference>
<comment type="function">
    <text evidence="7">Degrades oligopeptides.</text>
</comment>
<dbReference type="Pfam" id="PF14684">
    <property type="entry name" value="Tricorn_C1"/>
    <property type="match status" value="1"/>
</dbReference>
<dbReference type="SMART" id="SM00245">
    <property type="entry name" value="TSPc"/>
    <property type="match status" value="1"/>
</dbReference>
<dbReference type="SUPFAM" id="SSF52096">
    <property type="entry name" value="ClpP/crotonase"/>
    <property type="match status" value="1"/>
</dbReference>
<dbReference type="PANTHER" id="PTHR43253:SF1">
    <property type="entry name" value="TRICORN PROTEASE HOMOLOG 2-RELATED"/>
    <property type="match status" value="1"/>
</dbReference>
<organism evidence="11 12">
    <name type="scientific">Undibacterium hunanense</name>
    <dbReference type="NCBI Taxonomy" id="2762292"/>
    <lineage>
        <taxon>Bacteria</taxon>
        <taxon>Pseudomonadati</taxon>
        <taxon>Pseudomonadota</taxon>
        <taxon>Betaproteobacteria</taxon>
        <taxon>Burkholderiales</taxon>
        <taxon>Oxalobacteraceae</taxon>
        <taxon>Undibacterium</taxon>
    </lineage>
</organism>
<gene>
    <name evidence="11" type="ORF">H8L32_14635</name>
</gene>
<accession>A0ABR6ZT63</accession>
<dbReference type="EC" id="3.4.21.-" evidence="7"/>
<feature type="chain" id="PRO_5046186396" description="Tricorn protease homolog" evidence="9">
    <location>
        <begin position="26"/>
        <end position="1125"/>
    </location>
</feature>
<feature type="compositionally biased region" description="Basic and acidic residues" evidence="8">
    <location>
        <begin position="548"/>
        <end position="601"/>
    </location>
</feature>
<sequence length="1125" mass="125490">MRLSTLALTLSLAGLTTATAMQALAAPAYYRFPSIRADAVVFTAEGDLWKVASHGGQAQRLTTHPAAETLPAISHDGKWLAFSAAYEGPTEAYVMPMSGGVPKRISFENDQVNVLGWTNSGEVLVSTLNSTGPSSHRVVAAINPQTMLRRVFPVADANEAVLDESGKYLYFTRFGLQMTNDNVKQYRGGATAQVWRYDVQAKTEATQLFAGDTSNNRRPMWWKGRLYFVSDRNGAFNIWSANPDGSDARMLTQHKDWEVRNANLGDGKIAYQLGADLRVLDIATAKDELINIDLVSDFDQQRKRQIKTPLEYLTNVEISGKEERLLFTARGRVTIAGTGPQRRIDLPVPENARAREAIFSHDDKSVFAIVDTSGENEIWKFPANGVGKPEMLTTNGNVYRYHIYPSPDGKWLAHTDKRGRLWLLDLATKTNQVIDDAGKIGAERQEEIVWSPDSKTISIVRADNKLQRSQIGLYALDSKQLHFVTSDRYNSHNPVFSPDGHWLYFYSERNFQVSNRAPWGDRNMGPHFEKRTGIYALALQTGSRFPFKADDELNKTPDKAADKATDKPADKSVDKSIDKSAEKTGDKTTDKTTDKAEDSKKPAKPALPAIQYAGLAERLYQVPLAYGNYRDLAIDDKRLYFTELEGTDGKATLKTLAISKTAPQPDIFAGNIRQFDLSADKKHVFYRTHSTNSPGDFIVVEAGARQPSDISKAKVNISDWSFFLSPKLEWQQMYADAWRMHRDFLFDDKMRGVDWNKVRSKYAPLVDRVTDRAELNDVLGLMASEVSTLHSQTRPGDVRRVAAEGQAASLGAVLSRTNTGYRIDHIYHTEPELPSESTPLSQPDLDVKEGDIITAINGQPVLEARDISDLLTNQADKQVLMHVKRGDQAVRAVIVTPVNMMKHANLRYSDWEQSRSEQVNKQTQGRIGYLHLRAMGAQDINSFARDFYSNIERDGLIIDVRRNRGGNIDSWIIEKLLRKAWAFWANPTSAPYVNMQQTFRGHLVVLVDELTYSDGETFAAGVKALKLGPLVGKRTAGAGVWLSDGNTLSDNGMIRAAENAQFGMDGRWLVEGVGVIPDVEVDNLPHATFNGKDQQLETAIQLLEKKLKEQPVKALVPQVIPPLNK</sequence>
<dbReference type="Gene3D" id="2.120.10.60">
    <property type="entry name" value="Tricorn protease N-terminal domain"/>
    <property type="match status" value="1"/>
</dbReference>
<evidence type="ECO:0000259" key="10">
    <source>
        <dbReference type="SMART" id="SM00245"/>
    </source>
</evidence>
<name>A0ABR6ZT63_9BURK</name>
<proteinExistence type="inferred from homology"/>
<dbReference type="InterPro" id="IPR005151">
    <property type="entry name" value="Tail-specific_protease"/>
</dbReference>
<dbReference type="InterPro" id="IPR029045">
    <property type="entry name" value="ClpP/crotonase-like_dom_sf"/>
</dbReference>
<dbReference type="Gene3D" id="2.130.10.10">
    <property type="entry name" value="YVTN repeat-like/Quinoprotein amine dehydrogenase"/>
    <property type="match status" value="1"/>
</dbReference>
<evidence type="ECO:0000256" key="7">
    <source>
        <dbReference type="PIRNR" id="PIRNR036421"/>
    </source>
</evidence>
<dbReference type="Pfam" id="PF26549">
    <property type="entry name" value="Tricorn_N"/>
    <property type="match status" value="1"/>
</dbReference>
<comment type="caution">
    <text evidence="11">The sequence shown here is derived from an EMBL/GenBank/DDBJ whole genome shotgun (WGS) entry which is preliminary data.</text>
</comment>
<dbReference type="InterPro" id="IPR029414">
    <property type="entry name" value="Tricorn_PDZ"/>
</dbReference>
<dbReference type="InterPro" id="IPR012393">
    <property type="entry name" value="Tricorn_protease"/>
</dbReference>
<dbReference type="Pfam" id="PF03572">
    <property type="entry name" value="Peptidase_S41"/>
    <property type="match status" value="1"/>
</dbReference>
<keyword evidence="9" id="KW-0732">Signal</keyword>
<evidence type="ECO:0000313" key="11">
    <source>
        <dbReference type="EMBL" id="MBC3918728.1"/>
    </source>
</evidence>
<dbReference type="InterPro" id="IPR028204">
    <property type="entry name" value="Tricorn_C1"/>
</dbReference>
<evidence type="ECO:0000256" key="5">
    <source>
        <dbReference type="ARBA" id="ARBA00022801"/>
    </source>
</evidence>
<evidence type="ECO:0000313" key="12">
    <source>
        <dbReference type="Proteomes" id="UP000650424"/>
    </source>
</evidence>
<dbReference type="PANTHER" id="PTHR43253">
    <property type="entry name" value="TRICORN PROTEASE HOMOLOG 2-RELATED"/>
    <property type="match status" value="1"/>
</dbReference>
<evidence type="ECO:0000256" key="9">
    <source>
        <dbReference type="SAM" id="SignalP"/>
    </source>
</evidence>
<feature type="region of interest" description="Disordered" evidence="8">
    <location>
        <begin position="548"/>
        <end position="603"/>
    </location>
</feature>
<evidence type="ECO:0000256" key="8">
    <source>
        <dbReference type="SAM" id="MobiDB-lite"/>
    </source>
</evidence>
<feature type="domain" description="Tail specific protease" evidence="10">
    <location>
        <begin position="876"/>
        <end position="1082"/>
    </location>
</feature>
<keyword evidence="12" id="KW-1185">Reference proteome</keyword>
<evidence type="ECO:0000256" key="4">
    <source>
        <dbReference type="ARBA" id="ARBA00022670"/>
    </source>
</evidence>
<evidence type="ECO:0000256" key="3">
    <source>
        <dbReference type="ARBA" id="ARBA00022490"/>
    </source>
</evidence>
<keyword evidence="5 7" id="KW-0378">Hydrolase</keyword>
<keyword evidence="6 7" id="KW-0720">Serine protease</keyword>
<dbReference type="Gene3D" id="3.30.750.44">
    <property type="match status" value="1"/>
</dbReference>
<evidence type="ECO:0000256" key="2">
    <source>
        <dbReference type="ARBA" id="ARBA00008524"/>
    </source>
</evidence>
<dbReference type="InterPro" id="IPR036034">
    <property type="entry name" value="PDZ_sf"/>
</dbReference>
<dbReference type="Proteomes" id="UP000650424">
    <property type="component" value="Unassembled WGS sequence"/>
</dbReference>
<dbReference type="PIRSF" id="PIRSF036421">
    <property type="entry name" value="Tricorn_protease"/>
    <property type="match status" value="1"/>
</dbReference>
<dbReference type="Pfam" id="PF14685">
    <property type="entry name" value="PDZ_Tricorn"/>
    <property type="match status" value="1"/>
</dbReference>
<dbReference type="Pfam" id="PF26550">
    <property type="entry name" value="Tricorn_2nd"/>
    <property type="match status" value="1"/>
</dbReference>
<dbReference type="Gene3D" id="3.90.226.10">
    <property type="entry name" value="2-enoyl-CoA Hydratase, Chain A, domain 1"/>
    <property type="match status" value="1"/>
</dbReference>
<keyword evidence="4 7" id="KW-0645">Protease</keyword>
<dbReference type="InterPro" id="IPR015943">
    <property type="entry name" value="WD40/YVTN_repeat-like_dom_sf"/>
</dbReference>
<reference evidence="11 12" key="1">
    <citation type="submission" date="2020-08" db="EMBL/GenBank/DDBJ databases">
        <title>Novel species isolated from subtropical streams in China.</title>
        <authorList>
            <person name="Lu H."/>
        </authorList>
    </citation>
    <scope>NUCLEOTIDE SEQUENCE [LARGE SCALE GENOMIC DNA]</scope>
    <source>
        <strain evidence="11 12">CY18W</strain>
    </source>
</reference>
<dbReference type="RefSeq" id="WP_186947999.1">
    <property type="nucleotide sequence ID" value="NZ_JACOGF010000007.1"/>
</dbReference>
<comment type="subcellular location">
    <subcellularLocation>
        <location evidence="1 7">Cytoplasm</location>
    </subcellularLocation>
</comment>
<dbReference type="SUPFAM" id="SSF69304">
    <property type="entry name" value="Tricorn protease N-terminal domain"/>
    <property type="match status" value="2"/>
</dbReference>
<keyword evidence="3 7" id="KW-0963">Cytoplasm</keyword>
<evidence type="ECO:0000256" key="6">
    <source>
        <dbReference type="ARBA" id="ARBA00022825"/>
    </source>
</evidence>
<protein>
    <recommendedName>
        <fullName evidence="7">Tricorn protease homolog</fullName>
        <ecNumber evidence="7">3.4.21.-</ecNumber>
    </recommendedName>
</protein>
<dbReference type="CDD" id="cd07562">
    <property type="entry name" value="Peptidase_S41_TRI"/>
    <property type="match status" value="1"/>
</dbReference>